<proteinExistence type="predicted"/>
<protein>
    <submittedName>
        <fullName evidence="1">Uncharacterized protein</fullName>
    </submittedName>
</protein>
<evidence type="ECO:0000313" key="1">
    <source>
        <dbReference type="EMBL" id="XFO65217.1"/>
    </source>
</evidence>
<accession>A0ABZ3II88</accession>
<sequence>MAPYGLVAVPHYLASKEALRIKYLLTMASEQREWLYRSGVGVLSIVMEWLKTTDLSSVVFCLQKYLIFCKLNRNAS</sequence>
<keyword evidence="2" id="KW-1185">Reference proteome</keyword>
<evidence type="ECO:0000313" key="2">
    <source>
        <dbReference type="Proteomes" id="UP000216752"/>
    </source>
</evidence>
<dbReference type="EMBL" id="CP155573">
    <property type="protein sequence ID" value="XFO65217.1"/>
    <property type="molecule type" value="Genomic_DNA"/>
</dbReference>
<dbReference type="Proteomes" id="UP000216752">
    <property type="component" value="Chromosome"/>
</dbReference>
<name>A0ABZ3II88_9FIRM</name>
<organism evidence="1 2">
    <name type="scientific">Sporomusa silvacetica DSM 10669</name>
    <dbReference type="NCBI Taxonomy" id="1123289"/>
    <lineage>
        <taxon>Bacteria</taxon>
        <taxon>Bacillati</taxon>
        <taxon>Bacillota</taxon>
        <taxon>Negativicutes</taxon>
        <taxon>Selenomonadales</taxon>
        <taxon>Sporomusaceae</taxon>
        <taxon>Sporomusa</taxon>
    </lineage>
</organism>
<reference evidence="1" key="1">
    <citation type="submission" date="2024-05" db="EMBL/GenBank/DDBJ databases">
        <title>Isolation and characterization of Sporomusa carbonis sp. nov., a carboxydotrophic hydrogenogen in the genus of Sporomusa isolated from a charcoal burning pile.</title>
        <authorList>
            <person name="Boeer T."/>
            <person name="Rosenbaum F."/>
            <person name="Eysell L."/>
            <person name="Mueller V."/>
            <person name="Daniel R."/>
            <person name="Poehlein A."/>
        </authorList>
    </citation>
    <scope>NUCLEOTIDE SEQUENCE [LARGE SCALE GENOMIC DNA]</scope>
    <source>
        <strain evidence="1">DSM 10669</strain>
    </source>
</reference>
<gene>
    <name evidence="1" type="ORF">SPSIL_013260</name>
</gene>